<dbReference type="AlphaFoldDB" id="W4LBT8"/>
<name>W4LBT8_ENTF1</name>
<gene>
    <name evidence="2" type="ORF">ETSY1_30910</name>
</gene>
<dbReference type="Gene3D" id="3.40.190.10">
    <property type="entry name" value="Periplasmic binding protein-like II"/>
    <property type="match status" value="2"/>
</dbReference>
<accession>W4LBT8</accession>
<keyword evidence="3" id="KW-1185">Reference proteome</keyword>
<dbReference type="HOGENOM" id="CLU_033215_0_2_7"/>
<feature type="chain" id="PRO_5004844501" description="C4-dicarboxylate ABC transporter substrate-binding protein" evidence="1">
    <location>
        <begin position="28"/>
        <end position="343"/>
    </location>
</feature>
<protein>
    <recommendedName>
        <fullName evidence="4">C4-dicarboxylate ABC transporter substrate-binding protein</fullName>
    </recommendedName>
</protein>
<proteinExistence type="predicted"/>
<dbReference type="Proteomes" id="UP000019141">
    <property type="component" value="Unassembled WGS sequence"/>
</dbReference>
<evidence type="ECO:0000313" key="2">
    <source>
        <dbReference type="EMBL" id="ETW95369.1"/>
    </source>
</evidence>
<dbReference type="SUPFAM" id="SSF53850">
    <property type="entry name" value="Periplasmic binding protein-like II"/>
    <property type="match status" value="1"/>
</dbReference>
<organism evidence="2 3">
    <name type="scientific">Entotheonella factor</name>
    <dbReference type="NCBI Taxonomy" id="1429438"/>
    <lineage>
        <taxon>Bacteria</taxon>
        <taxon>Pseudomonadati</taxon>
        <taxon>Nitrospinota/Tectimicrobiota group</taxon>
        <taxon>Candidatus Tectimicrobiota</taxon>
        <taxon>Candidatus Entotheonellia</taxon>
        <taxon>Candidatus Entotheonellales</taxon>
        <taxon>Candidatus Entotheonellaceae</taxon>
        <taxon>Candidatus Entotheonella</taxon>
    </lineage>
</organism>
<keyword evidence="1" id="KW-0732">Signal</keyword>
<evidence type="ECO:0000313" key="3">
    <source>
        <dbReference type="Proteomes" id="UP000019141"/>
    </source>
</evidence>
<reference evidence="2 3" key="1">
    <citation type="journal article" date="2014" name="Nature">
        <title>An environmental bacterial taxon with a large and distinct metabolic repertoire.</title>
        <authorList>
            <person name="Wilson M.C."/>
            <person name="Mori T."/>
            <person name="Ruckert C."/>
            <person name="Uria A.R."/>
            <person name="Helf M.J."/>
            <person name="Takada K."/>
            <person name="Gernert C."/>
            <person name="Steffens U.A."/>
            <person name="Heycke N."/>
            <person name="Schmitt S."/>
            <person name="Rinke C."/>
            <person name="Helfrich E.J."/>
            <person name="Brachmann A.O."/>
            <person name="Gurgui C."/>
            <person name="Wakimoto T."/>
            <person name="Kracht M."/>
            <person name="Crusemann M."/>
            <person name="Hentschel U."/>
            <person name="Abe I."/>
            <person name="Matsunaga S."/>
            <person name="Kalinowski J."/>
            <person name="Takeyama H."/>
            <person name="Piel J."/>
        </authorList>
    </citation>
    <scope>NUCLEOTIDE SEQUENCE [LARGE SCALE GENOMIC DNA]</scope>
    <source>
        <strain evidence="3">TSY1</strain>
    </source>
</reference>
<dbReference type="NCBIfam" id="TIGR02122">
    <property type="entry name" value="TRAP_TAXI"/>
    <property type="match status" value="1"/>
</dbReference>
<dbReference type="PANTHER" id="PTHR42941">
    <property type="entry name" value="SLL1037 PROTEIN"/>
    <property type="match status" value="1"/>
</dbReference>
<dbReference type="Pfam" id="PF16868">
    <property type="entry name" value="NMT1_3"/>
    <property type="match status" value="1"/>
</dbReference>
<dbReference type="InterPro" id="IPR011852">
    <property type="entry name" value="TRAP_TAXI"/>
</dbReference>
<dbReference type="PANTHER" id="PTHR42941:SF1">
    <property type="entry name" value="SLL1037 PROTEIN"/>
    <property type="match status" value="1"/>
</dbReference>
<feature type="signal peptide" evidence="1">
    <location>
        <begin position="1"/>
        <end position="27"/>
    </location>
</feature>
<sequence length="343" mass="37527">MSVFSKRFALIISAVFTVFILAAAAQAQSMKAETAGAGGCPYTVMVLNAKYAKSEANIDIQVNDGKTLTKSMLLAAQGKVDIVSAVPAPYIFMSQGTKMYKKLGDKAVTLSKKLRGMFGYECGMYMPIVWDNARVKTWQGFKGKKIFTGPPSGAAAAYSESFIRVMTGYEPNQDYEAVRLNWGSGQQAMRDGQLDVYMRPLTVPSALMEELTGIRPVRLFGVPDDMLEDANLKKMVGAPGRGLGNLKAGTFPGVVNNNQDIRLPTFALIQVAGAHVDADLIYKITKAYWDNIDEVHQNAPFLSKMTKQTAFASLNVPLHMGAYKYYQESGLEIPEALTPPEMR</sequence>
<evidence type="ECO:0008006" key="4">
    <source>
        <dbReference type="Google" id="ProtNLM"/>
    </source>
</evidence>
<comment type="caution">
    <text evidence="2">The sequence shown here is derived from an EMBL/GenBank/DDBJ whole genome shotgun (WGS) entry which is preliminary data.</text>
</comment>
<evidence type="ECO:0000256" key="1">
    <source>
        <dbReference type="SAM" id="SignalP"/>
    </source>
</evidence>
<dbReference type="EMBL" id="AZHW01000925">
    <property type="protein sequence ID" value="ETW95369.1"/>
    <property type="molecule type" value="Genomic_DNA"/>
</dbReference>